<dbReference type="Proteomes" id="UP000484076">
    <property type="component" value="Unassembled WGS sequence"/>
</dbReference>
<dbReference type="PANTHER" id="PTHR46401">
    <property type="entry name" value="GLYCOSYLTRANSFERASE WBBK-RELATED"/>
    <property type="match status" value="1"/>
</dbReference>
<evidence type="ECO:0000256" key="1">
    <source>
        <dbReference type="ARBA" id="ARBA00022679"/>
    </source>
</evidence>
<dbReference type="SUPFAM" id="SSF53756">
    <property type="entry name" value="UDP-Glycosyltransferase/glycogen phosphorylase"/>
    <property type="match status" value="1"/>
</dbReference>
<protein>
    <submittedName>
        <fullName evidence="3">Glycosyltransferase family 4 protein</fullName>
    </submittedName>
</protein>
<dbReference type="InterPro" id="IPR001296">
    <property type="entry name" value="Glyco_trans_1"/>
</dbReference>
<feature type="domain" description="Glycosyl transferase family 1" evidence="2">
    <location>
        <begin position="241"/>
        <end position="387"/>
    </location>
</feature>
<proteinExistence type="predicted"/>
<dbReference type="PANTHER" id="PTHR46401:SF2">
    <property type="entry name" value="GLYCOSYLTRANSFERASE WBBK-RELATED"/>
    <property type="match status" value="1"/>
</dbReference>
<dbReference type="RefSeq" id="WP_174539846.1">
    <property type="nucleotide sequence ID" value="NZ_WHUT02000007.1"/>
</dbReference>
<organism evidence="3 4">
    <name type="scientific">Fertoeibacter niger</name>
    <dbReference type="NCBI Taxonomy" id="2656921"/>
    <lineage>
        <taxon>Bacteria</taxon>
        <taxon>Pseudomonadati</taxon>
        <taxon>Pseudomonadota</taxon>
        <taxon>Alphaproteobacteria</taxon>
        <taxon>Rhodobacterales</taxon>
        <taxon>Paracoccaceae</taxon>
        <taxon>Fertoeibacter</taxon>
    </lineage>
</organism>
<dbReference type="EMBL" id="WHUT02000007">
    <property type="protein sequence ID" value="NUB45230.1"/>
    <property type="molecule type" value="Genomic_DNA"/>
</dbReference>
<dbReference type="CDD" id="cd03809">
    <property type="entry name" value="GT4_MtfB-like"/>
    <property type="match status" value="1"/>
</dbReference>
<accession>A0A8X8KNP8</accession>
<evidence type="ECO:0000313" key="3">
    <source>
        <dbReference type="EMBL" id="NUB45230.1"/>
    </source>
</evidence>
<dbReference type="Gene3D" id="3.40.50.2000">
    <property type="entry name" value="Glycogen Phosphorylase B"/>
    <property type="match status" value="1"/>
</dbReference>
<comment type="caution">
    <text evidence="3">The sequence shown here is derived from an EMBL/GenBank/DDBJ whole genome shotgun (WGS) entry which is preliminary data.</text>
</comment>
<evidence type="ECO:0000313" key="4">
    <source>
        <dbReference type="Proteomes" id="UP000484076"/>
    </source>
</evidence>
<dbReference type="AlphaFoldDB" id="A0A8X8KNP8"/>
<name>A0A8X8KNP8_9RHOB</name>
<reference evidence="3" key="1">
    <citation type="submission" date="2020-05" db="EMBL/GenBank/DDBJ databases">
        <title>Fertoebacter nigrum gen. nov., sp. nov., a new member of the family Rhodobacteraceae.</title>
        <authorList>
            <person name="Szuroczki S."/>
            <person name="Abbaszade G."/>
            <person name="Buni D."/>
            <person name="Schumann P."/>
            <person name="Toth E."/>
        </authorList>
    </citation>
    <scope>NUCLEOTIDE SEQUENCE</scope>
    <source>
        <strain evidence="3">RG-N-1a</strain>
    </source>
</reference>
<keyword evidence="4" id="KW-1185">Reference proteome</keyword>
<keyword evidence="1" id="KW-0808">Transferase</keyword>
<dbReference type="Pfam" id="PF00534">
    <property type="entry name" value="Glycos_transf_1"/>
    <property type="match status" value="1"/>
</dbReference>
<evidence type="ECO:0000259" key="2">
    <source>
        <dbReference type="Pfam" id="PF00534"/>
    </source>
</evidence>
<gene>
    <name evidence="3" type="ORF">GEU84_012595</name>
</gene>
<dbReference type="GO" id="GO:0016757">
    <property type="term" value="F:glycosyltransferase activity"/>
    <property type="evidence" value="ECO:0007669"/>
    <property type="project" value="InterPro"/>
</dbReference>
<sequence>MVTPCSARLAPASRLIDLTRLVSRLGRGALTGVDRVELAYLTHLAAAETPLFALVRSAVGHVLLDRDGARMIARLATADVRLGPPDLLSRMFWRGDTLRARAEATARRLAIARCPRPLLARMLRRHLPPGSSYVNVGHANLSARSLAAIRAAGLRVAVLVHDAIPLDYPQFTRPGISQVFARKMAAVATHADLVIYSTADARTRAEAHFARMGRVPPGVVAALGVPVPQPDAAAIPPGLDLARPYFVTLGTIEPRKNHALLLDVWDGMQADAPAAVPQLFIIGGRGWANEDVFGRLDALPPGSPVRELPGLPDGVVAALVQGAEALLFPSLAEGYGLPPVEAAALGVPVIAAPLAVTRETLGDYPVYLDPADSYSWLETINNWGQQGRADRNRRASRAVPRWEDHFNRVLNLV</sequence>